<dbReference type="PANTHER" id="PTHR43409:SF4">
    <property type="entry name" value="RADICAL SAM SUPERFAMILY PROTEIN"/>
    <property type="match status" value="1"/>
</dbReference>
<dbReference type="PANTHER" id="PTHR43409">
    <property type="entry name" value="ANAEROBIC MAGNESIUM-PROTOPORPHYRIN IX MONOMETHYL ESTER CYCLASE-RELATED"/>
    <property type="match status" value="1"/>
</dbReference>
<organism evidence="7 8">
    <name type="scientific">Rubneribacter badeniensis</name>
    <dbReference type="NCBI Taxonomy" id="2070688"/>
    <lineage>
        <taxon>Bacteria</taxon>
        <taxon>Bacillati</taxon>
        <taxon>Actinomycetota</taxon>
        <taxon>Coriobacteriia</taxon>
        <taxon>Eggerthellales</taxon>
        <taxon>Eggerthellaceae</taxon>
        <taxon>Rubneribacter</taxon>
    </lineage>
</organism>
<keyword evidence="2" id="KW-0949">S-adenosyl-L-methionine</keyword>
<dbReference type="InterPro" id="IPR051198">
    <property type="entry name" value="BchE-like"/>
</dbReference>
<dbReference type="GO" id="GO:0051536">
    <property type="term" value="F:iron-sulfur cluster binding"/>
    <property type="evidence" value="ECO:0007669"/>
    <property type="project" value="UniProtKB-KW"/>
</dbReference>
<dbReference type="SFLD" id="SFLDS00029">
    <property type="entry name" value="Radical_SAM"/>
    <property type="match status" value="1"/>
</dbReference>
<gene>
    <name evidence="7" type="ORF">C2L80_08250</name>
</gene>
<dbReference type="SMART" id="SM00729">
    <property type="entry name" value="Elp3"/>
    <property type="match status" value="1"/>
</dbReference>
<name>A0A2K2U457_9ACTN</name>
<dbReference type="GO" id="GO:0046872">
    <property type="term" value="F:metal ion binding"/>
    <property type="evidence" value="ECO:0007669"/>
    <property type="project" value="UniProtKB-KW"/>
</dbReference>
<dbReference type="InterPro" id="IPR006638">
    <property type="entry name" value="Elp3/MiaA/NifB-like_rSAM"/>
</dbReference>
<evidence type="ECO:0000313" key="7">
    <source>
        <dbReference type="EMBL" id="PNV65123.1"/>
    </source>
</evidence>
<keyword evidence="3" id="KW-0479">Metal-binding</keyword>
<evidence type="ECO:0000256" key="4">
    <source>
        <dbReference type="ARBA" id="ARBA00023004"/>
    </source>
</evidence>
<proteinExistence type="predicted"/>
<dbReference type="SUPFAM" id="SSF102114">
    <property type="entry name" value="Radical SAM enzymes"/>
    <property type="match status" value="1"/>
</dbReference>
<keyword evidence="5" id="KW-0411">Iron-sulfur</keyword>
<evidence type="ECO:0000256" key="3">
    <source>
        <dbReference type="ARBA" id="ARBA00022723"/>
    </source>
</evidence>
<accession>A0A2K2U457</accession>
<evidence type="ECO:0000259" key="6">
    <source>
        <dbReference type="PROSITE" id="PS51918"/>
    </source>
</evidence>
<evidence type="ECO:0000256" key="5">
    <source>
        <dbReference type="ARBA" id="ARBA00023014"/>
    </source>
</evidence>
<dbReference type="InterPro" id="IPR023404">
    <property type="entry name" value="rSAM_horseshoe"/>
</dbReference>
<evidence type="ECO:0000313" key="8">
    <source>
        <dbReference type="Proteomes" id="UP000236488"/>
    </source>
</evidence>
<dbReference type="SFLD" id="SFLDG01095">
    <property type="entry name" value="Uncharacterised_Radical_SAM_Su"/>
    <property type="match status" value="1"/>
</dbReference>
<dbReference type="GO" id="GO:0003824">
    <property type="term" value="F:catalytic activity"/>
    <property type="evidence" value="ECO:0007669"/>
    <property type="project" value="InterPro"/>
</dbReference>
<comment type="caution">
    <text evidence="7">The sequence shown here is derived from an EMBL/GenBank/DDBJ whole genome shotgun (WGS) entry which is preliminary data.</text>
</comment>
<comment type="cofactor">
    <cofactor evidence="1">
        <name>[4Fe-4S] cluster</name>
        <dbReference type="ChEBI" id="CHEBI:49883"/>
    </cofactor>
</comment>
<keyword evidence="4" id="KW-0408">Iron</keyword>
<dbReference type="Pfam" id="PF04055">
    <property type="entry name" value="Radical_SAM"/>
    <property type="match status" value="1"/>
</dbReference>
<dbReference type="InterPro" id="IPR058240">
    <property type="entry name" value="rSAM_sf"/>
</dbReference>
<protein>
    <submittedName>
        <fullName evidence="7">Radical SAM protein</fullName>
    </submittedName>
</protein>
<dbReference type="CDD" id="cd01335">
    <property type="entry name" value="Radical_SAM"/>
    <property type="match status" value="1"/>
</dbReference>
<evidence type="ECO:0000256" key="1">
    <source>
        <dbReference type="ARBA" id="ARBA00001966"/>
    </source>
</evidence>
<dbReference type="InterPro" id="IPR007197">
    <property type="entry name" value="rSAM"/>
</dbReference>
<dbReference type="SFLD" id="SFLDG01082">
    <property type="entry name" value="B12-binding_domain_containing"/>
    <property type="match status" value="1"/>
</dbReference>
<dbReference type="Gene3D" id="3.80.30.20">
    <property type="entry name" value="tm_1862 like domain"/>
    <property type="match status" value="1"/>
</dbReference>
<reference evidence="7 8" key="1">
    <citation type="journal article" date="2018" name="Int. J. Syst. Evol. Microbiol.">
        <title>Rubneribacter badeniensis gen. nov., sp. nov. and Enteroscipio rubneri gen. nov., sp. nov., new members of the Eggerthellaceae isolated from human faeces.</title>
        <authorList>
            <person name="Danylec N."/>
            <person name="Gobl A."/>
            <person name="Stoll D.A."/>
            <person name="Hetzer B."/>
            <person name="Kulling S.E."/>
            <person name="Huch M."/>
        </authorList>
    </citation>
    <scope>NUCLEOTIDE SEQUENCE [LARGE SCALE GENOMIC DNA]</scope>
    <source>
        <strain evidence="7 8">ResAG-85</strain>
    </source>
</reference>
<dbReference type="AlphaFoldDB" id="A0A2K2U457"/>
<dbReference type="PROSITE" id="PS51918">
    <property type="entry name" value="RADICAL_SAM"/>
    <property type="match status" value="1"/>
</dbReference>
<evidence type="ECO:0000256" key="2">
    <source>
        <dbReference type="ARBA" id="ARBA00022691"/>
    </source>
</evidence>
<dbReference type="EMBL" id="PPEL01000046">
    <property type="protein sequence ID" value="PNV65123.1"/>
    <property type="molecule type" value="Genomic_DNA"/>
</dbReference>
<feature type="domain" description="Radical SAM core" evidence="6">
    <location>
        <begin position="74"/>
        <end position="304"/>
    </location>
</feature>
<sequence>MRALKSRRSFPPRTCPTPFTWRGCCRTTDPASSRPSTARSTAATNAPWKTIGVASARYEEEGLVEFSGRTWRPAFERWTPVIEATSGCAWGRCAFCTLYEQERFRVVPLERFCRDLDELKAVVPSARRLWLTGGDPFQMGFRHLEDRALAVRDRLIKMQTIAMFASVRDIKRYSDRELHRLSLLRVGGLVIGMESVDDRTLALAGKGYTARDVTEQCLRLERAGMEYSLIYMTGLAGDGRGRATARRTVEAVNNLRPRFFGTTSLTIFPGSRFERRVREGSFATASEAERIDELIELVRGLSFRTFFDARSPTNAIPVAGLLPYDRDRILATLDHARTHIDEDALAAYRRELREP</sequence>
<dbReference type="Proteomes" id="UP000236488">
    <property type="component" value="Unassembled WGS sequence"/>
</dbReference>
<keyword evidence="8" id="KW-1185">Reference proteome</keyword>